<dbReference type="Pfam" id="PF23710">
    <property type="entry name" value="DUF7155"/>
    <property type="match status" value="1"/>
</dbReference>
<proteinExistence type="predicted"/>
<gene>
    <name evidence="3" type="ORF">H7J73_02405</name>
</gene>
<dbReference type="Proteomes" id="UP001526201">
    <property type="component" value="Unassembled WGS sequence"/>
</dbReference>
<comment type="caution">
    <text evidence="3">The sequence shown here is derived from an EMBL/GenBank/DDBJ whole genome shotgun (WGS) entry which is preliminary data.</text>
</comment>
<name>A0ABT3C5Z0_9MYCO</name>
<feature type="region of interest" description="Disordered" evidence="1">
    <location>
        <begin position="70"/>
        <end position="103"/>
    </location>
</feature>
<accession>A0ABT3C5Z0</accession>
<organism evidence="3 4">
    <name type="scientific">Mycolicibacterium komossense</name>
    <dbReference type="NCBI Taxonomy" id="1779"/>
    <lineage>
        <taxon>Bacteria</taxon>
        <taxon>Bacillati</taxon>
        <taxon>Actinomycetota</taxon>
        <taxon>Actinomycetes</taxon>
        <taxon>Mycobacteriales</taxon>
        <taxon>Mycobacteriaceae</taxon>
        <taxon>Mycolicibacterium</taxon>
    </lineage>
</organism>
<reference evidence="3 4" key="1">
    <citation type="journal article" date="2022" name="BMC Genomics">
        <title>Comparative genome analysis of mycobacteria focusing on tRNA and non-coding RNA.</title>
        <authorList>
            <person name="Behra P.R.K."/>
            <person name="Pettersson B.M.F."/>
            <person name="Ramesh M."/>
            <person name="Das S."/>
            <person name="Dasgupta S."/>
            <person name="Kirsebom L.A."/>
        </authorList>
    </citation>
    <scope>NUCLEOTIDE SEQUENCE [LARGE SCALE GENOMIC DNA]</scope>
    <source>
        <strain evidence="3 4">DSM 44078</strain>
    </source>
</reference>
<feature type="compositionally biased region" description="Gly residues" evidence="1">
    <location>
        <begin position="70"/>
        <end position="81"/>
    </location>
</feature>
<evidence type="ECO:0000313" key="3">
    <source>
        <dbReference type="EMBL" id="MCV7224894.1"/>
    </source>
</evidence>
<keyword evidence="2" id="KW-0732">Signal</keyword>
<evidence type="ECO:0000313" key="4">
    <source>
        <dbReference type="Proteomes" id="UP001526201"/>
    </source>
</evidence>
<dbReference type="EMBL" id="JACKTY010000012">
    <property type="protein sequence ID" value="MCV7224894.1"/>
    <property type="molecule type" value="Genomic_DNA"/>
</dbReference>
<feature type="signal peptide" evidence="2">
    <location>
        <begin position="1"/>
        <end position="29"/>
    </location>
</feature>
<evidence type="ECO:0000256" key="1">
    <source>
        <dbReference type="SAM" id="MobiDB-lite"/>
    </source>
</evidence>
<feature type="chain" id="PRO_5045996350" evidence="2">
    <location>
        <begin position="30"/>
        <end position="103"/>
    </location>
</feature>
<dbReference type="InterPro" id="IPR055579">
    <property type="entry name" value="DUF7155"/>
</dbReference>
<dbReference type="RefSeq" id="WP_264065650.1">
    <property type="nucleotide sequence ID" value="NZ_JACKTY010000012.1"/>
</dbReference>
<evidence type="ECO:0000256" key="2">
    <source>
        <dbReference type="SAM" id="SignalP"/>
    </source>
</evidence>
<sequence length="103" mass="9843">MGIITASRARRIVVIGAFAAAAVAAPTYAALSAPTPSSTPQAECLAWLGARGTGTCISYSNSSGAGQTGFGSPGISVGGPNSGSPGISTGPLLPGQTINVPLG</sequence>
<protein>
    <submittedName>
        <fullName evidence="3">Uncharacterized protein</fullName>
    </submittedName>
</protein>
<keyword evidence="4" id="KW-1185">Reference proteome</keyword>